<proteinExistence type="predicted"/>
<comment type="caution">
    <text evidence="1">The sequence shown here is derived from an EMBL/GenBank/DDBJ whole genome shotgun (WGS) entry which is preliminary data.</text>
</comment>
<gene>
    <name evidence="1" type="ORF">AWC38_SpisGene6488</name>
</gene>
<dbReference type="AlphaFoldDB" id="A0A2B4SJM2"/>
<reference evidence="2" key="1">
    <citation type="journal article" date="2017" name="bioRxiv">
        <title>Comparative analysis of the genomes of Stylophora pistillata and Acropora digitifera provides evidence for extensive differences between species of corals.</title>
        <authorList>
            <person name="Voolstra C.R."/>
            <person name="Li Y."/>
            <person name="Liew Y.J."/>
            <person name="Baumgarten S."/>
            <person name="Zoccola D."/>
            <person name="Flot J.-F."/>
            <person name="Tambutte S."/>
            <person name="Allemand D."/>
            <person name="Aranda M."/>
        </authorList>
    </citation>
    <scope>NUCLEOTIDE SEQUENCE [LARGE SCALE GENOMIC DNA]</scope>
</reference>
<evidence type="ECO:0000313" key="2">
    <source>
        <dbReference type="Proteomes" id="UP000225706"/>
    </source>
</evidence>
<sequence length="300" mass="33543">MGAPESKPARVPRTLHVYVTNQTIDVEQIFIRVLGDKVTESEINDHIVGLKAQGQGVQIGGKIGQNQHDKHMKGAKERRTYKTSSQGGFIYLPHRETMPFPAENDNLLYISVHDGNKVWCTSMPVDPTHYGCITIKGDKKGISVCPSNPKPRWLEFKERAPSFSRADLVEVNRGPDQIPVYFGTIWKNKSVDEICEVSETDIEKRNYYQWSGAPSFLSVPRYEWVRVQRGNPIPVNAVSVSVGGGFRRGVYLGRVNGDRACGITEVDRMFDQFVSLNNNYTTNNIATSGEVLLLTAEPVS</sequence>
<dbReference type="OrthoDB" id="5986790at2759"/>
<organism evidence="1 2">
    <name type="scientific">Stylophora pistillata</name>
    <name type="common">Smooth cauliflower coral</name>
    <dbReference type="NCBI Taxonomy" id="50429"/>
    <lineage>
        <taxon>Eukaryota</taxon>
        <taxon>Metazoa</taxon>
        <taxon>Cnidaria</taxon>
        <taxon>Anthozoa</taxon>
        <taxon>Hexacorallia</taxon>
        <taxon>Scleractinia</taxon>
        <taxon>Astrocoeniina</taxon>
        <taxon>Pocilloporidae</taxon>
        <taxon>Stylophora</taxon>
    </lineage>
</organism>
<accession>A0A2B4SJM2</accession>
<name>A0A2B4SJM2_STYPI</name>
<keyword evidence="2" id="KW-1185">Reference proteome</keyword>
<protein>
    <submittedName>
        <fullName evidence="1">Uncharacterized protein</fullName>
    </submittedName>
</protein>
<evidence type="ECO:0000313" key="1">
    <source>
        <dbReference type="EMBL" id="PFX28778.1"/>
    </source>
</evidence>
<dbReference type="Proteomes" id="UP000225706">
    <property type="component" value="Unassembled WGS sequence"/>
</dbReference>
<dbReference type="EMBL" id="LSMT01000077">
    <property type="protein sequence ID" value="PFX28778.1"/>
    <property type="molecule type" value="Genomic_DNA"/>
</dbReference>